<dbReference type="InterPro" id="IPR011042">
    <property type="entry name" value="6-blade_b-propeller_TolB-like"/>
</dbReference>
<keyword evidence="4" id="KW-1185">Reference proteome</keyword>
<reference evidence="3 4" key="1">
    <citation type="submission" date="2020-12" db="EMBL/GenBank/DDBJ databases">
        <title>Whole genome sequences of gut porcine anaerobes.</title>
        <authorList>
            <person name="Kubasova T."/>
            <person name="Jahodarova E."/>
            <person name="Rychlik I."/>
        </authorList>
    </citation>
    <scope>NUCLEOTIDE SEQUENCE [LARGE SCALE GENOMIC DNA]</scope>
    <source>
        <strain evidence="3 4">An925</strain>
    </source>
</reference>
<evidence type="ECO:0000313" key="3">
    <source>
        <dbReference type="EMBL" id="MCF2564652.1"/>
    </source>
</evidence>
<feature type="chain" id="PRO_5047055347" evidence="2">
    <location>
        <begin position="23"/>
        <end position="488"/>
    </location>
</feature>
<protein>
    <submittedName>
        <fullName evidence="3">PD40 domain-containing protein</fullName>
    </submittedName>
</protein>
<dbReference type="RefSeq" id="WP_094434308.1">
    <property type="nucleotide sequence ID" value="NZ_JADYTN010000031.1"/>
</dbReference>
<proteinExistence type="inferred from homology"/>
<sequence length="488" mass="56800">MNKYLLSAFLLLVLACSSTPHDVQESNRLPKIYPDYIDVTIPVGIAPLNFAIADPQVTTVDVVVRGAHGGKLHANGKDADFNIKEWHQLLTQNKGADLYVEVCAERDGRWTRYRDFRIHVSNQPLDEWGLTYRLIPPSYAMYSKMGIYQRDLSNFEETPLIVNTAIPNQCVNCHTPNQTNPDQYVFHVRGEHGATVIRRNGKIELLKAKNELLGGSMVYPYWHPKGRFCAFSTNKTLQMFHAAAKSKRIEVYDSESDIFVYDTQRHSILRDTLLMRKEWAENTPVFSPDGKWLYFITARRQNYPADYNKERYSLCRVAFDSMSGRFGTQVDTLINARTMGKSVTWPRPSYDGRYLLYTQIDYGYFSVWHPESDLWILNLKTMQTYPLTAANSKRTESLHAWTKNSKWFLFTSRRDDGLYTRIYLSSIDRQGRATKPFMLPQRHPKEYYRLLLYSYNTPDFTLRPVDSDAFKLQHDIESEHRISTQINQ</sequence>
<evidence type="ECO:0000256" key="1">
    <source>
        <dbReference type="ARBA" id="ARBA00009820"/>
    </source>
</evidence>
<organism evidence="3 4">
    <name type="scientific">Xylanibacter brevis</name>
    <dbReference type="NCBI Taxonomy" id="83231"/>
    <lineage>
        <taxon>Bacteria</taxon>
        <taxon>Pseudomonadati</taxon>
        <taxon>Bacteroidota</taxon>
        <taxon>Bacteroidia</taxon>
        <taxon>Bacteroidales</taxon>
        <taxon>Prevotellaceae</taxon>
        <taxon>Xylanibacter</taxon>
    </lineage>
</organism>
<dbReference type="InterPro" id="IPR011659">
    <property type="entry name" value="WD40"/>
</dbReference>
<accession>A0ABS9CHT5</accession>
<dbReference type="EMBL" id="JADYTN010000031">
    <property type="protein sequence ID" value="MCF2564652.1"/>
    <property type="molecule type" value="Genomic_DNA"/>
</dbReference>
<dbReference type="Gene3D" id="2.130.10.10">
    <property type="entry name" value="YVTN repeat-like/Quinoprotein amine dehydrogenase"/>
    <property type="match status" value="1"/>
</dbReference>
<dbReference type="Pfam" id="PF07676">
    <property type="entry name" value="PD40"/>
    <property type="match status" value="2"/>
</dbReference>
<dbReference type="Gene3D" id="2.120.10.30">
    <property type="entry name" value="TolB, C-terminal domain"/>
    <property type="match status" value="1"/>
</dbReference>
<feature type="signal peptide" evidence="2">
    <location>
        <begin position="1"/>
        <end position="22"/>
    </location>
</feature>
<dbReference type="PROSITE" id="PS51257">
    <property type="entry name" value="PROKAR_LIPOPROTEIN"/>
    <property type="match status" value="1"/>
</dbReference>
<evidence type="ECO:0000313" key="4">
    <source>
        <dbReference type="Proteomes" id="UP001200470"/>
    </source>
</evidence>
<dbReference type="InterPro" id="IPR015943">
    <property type="entry name" value="WD40/YVTN_repeat-like_dom_sf"/>
</dbReference>
<comment type="caution">
    <text evidence="3">The sequence shown here is derived from an EMBL/GenBank/DDBJ whole genome shotgun (WGS) entry which is preliminary data.</text>
</comment>
<keyword evidence="2" id="KW-0732">Signal</keyword>
<dbReference type="Proteomes" id="UP001200470">
    <property type="component" value="Unassembled WGS sequence"/>
</dbReference>
<name>A0ABS9CHT5_9BACT</name>
<gene>
    <name evidence="3" type="ORF">I6E12_11120</name>
</gene>
<comment type="similarity">
    <text evidence="1">Belongs to the TolB family.</text>
</comment>
<evidence type="ECO:0000256" key="2">
    <source>
        <dbReference type="SAM" id="SignalP"/>
    </source>
</evidence>
<dbReference type="SUPFAM" id="SSF82171">
    <property type="entry name" value="DPP6 N-terminal domain-like"/>
    <property type="match status" value="1"/>
</dbReference>
<dbReference type="PANTHER" id="PTHR36842">
    <property type="entry name" value="PROTEIN TOLB HOMOLOG"/>
    <property type="match status" value="1"/>
</dbReference>